<reference evidence="10 12" key="2">
    <citation type="submission" date="2020-01" db="EMBL/GenBank/DDBJ databases">
        <title>Genome sequence of a 1,3-propanediol producer, Clostridium butyricum S3.</title>
        <authorList>
            <person name="Zhou J."/>
        </authorList>
    </citation>
    <scope>NUCLEOTIDE SEQUENCE [LARGE SCALE GENOMIC DNA]</scope>
    <source>
        <strain evidence="10 12">S3</strain>
    </source>
</reference>
<dbReference type="InterPro" id="IPR005835">
    <property type="entry name" value="NTP_transferase_dom"/>
</dbReference>
<evidence type="ECO:0000313" key="11">
    <source>
        <dbReference type="Proteomes" id="UP000321089"/>
    </source>
</evidence>
<dbReference type="SUPFAM" id="SSF53448">
    <property type="entry name" value="Nucleotide-diphospho-sugar transferases"/>
    <property type="match status" value="1"/>
</dbReference>
<dbReference type="GO" id="GO:0004475">
    <property type="term" value="F:mannose-1-phosphate guanylyltransferase (GTP) activity"/>
    <property type="evidence" value="ECO:0007669"/>
    <property type="project" value="UniProtKB-EC"/>
</dbReference>
<evidence type="ECO:0000256" key="3">
    <source>
        <dbReference type="ARBA" id="ARBA00022679"/>
    </source>
</evidence>
<keyword evidence="6" id="KW-0342">GTP-binding</keyword>
<comment type="caution">
    <text evidence="9">The sequence shown here is derived from an EMBL/GenBank/DDBJ whole genome shotgun (WGS) entry which is preliminary data.</text>
</comment>
<evidence type="ECO:0000313" key="9">
    <source>
        <dbReference type="EMBL" id="GEQ21178.1"/>
    </source>
</evidence>
<dbReference type="SUPFAM" id="SSF159283">
    <property type="entry name" value="Guanosine diphospho-D-mannose pyrophosphorylase/mannose-6-phosphate isomerase linker domain"/>
    <property type="match status" value="1"/>
</dbReference>
<dbReference type="EMBL" id="BKBC01000018">
    <property type="protein sequence ID" value="GEQ21178.1"/>
    <property type="molecule type" value="Genomic_DNA"/>
</dbReference>
<dbReference type="Proteomes" id="UP000474042">
    <property type="component" value="Unassembled WGS sequence"/>
</dbReference>
<evidence type="ECO:0000313" key="10">
    <source>
        <dbReference type="EMBL" id="NAS17107.1"/>
    </source>
</evidence>
<dbReference type="InterPro" id="IPR051161">
    <property type="entry name" value="Mannose-6P_isomerase_type2"/>
</dbReference>
<dbReference type="EC" id="2.7.7.13" evidence="2"/>
<reference evidence="9 11" key="1">
    <citation type="submission" date="2019-07" db="EMBL/GenBank/DDBJ databases">
        <title>Whole genome shotgun sequence of Clostridium butyricum NBRC 3858.</title>
        <authorList>
            <person name="Hosoyama A."/>
            <person name="Uohara A."/>
            <person name="Ohji S."/>
            <person name="Ichikawa N."/>
        </authorList>
    </citation>
    <scope>NUCLEOTIDE SEQUENCE [LARGE SCALE GENOMIC DNA]</scope>
    <source>
        <strain evidence="9 11">NBRC 3858</strain>
    </source>
</reference>
<sequence>MLCALIMAGGKGTRFWPLSTEEKPKQFLNLIGDETMIQMTVNRVKPIIPIERIFICTVSPYVDLVKEQLPELPVENIIVEPEGRNTAPCITLSSMIIKRRFKDAVMAVLPSDHLIKNEEKFRDIIVNCSNFINKNDKAIITVGMKMDRPETGYGYIKYSDNYVEVNEERFIKVDKFVEKPDLVKAKRYLRDGNYLWNGGMFLWKAENILNEIREYCPSIYEPLKGVQSVDINEIKDVINENYNKTEAISIDYAVLEKSKEIYVVPVDIGWDDIGTWKSVERYKKKDDFNNIIEGNARVIESKSNIAINNDKRVVMIGIEDVMTIETDDSIYIVNKGYMDNLRDYRESI</sequence>
<dbReference type="InterPro" id="IPR029044">
    <property type="entry name" value="Nucleotide-diphossugar_trans"/>
</dbReference>
<dbReference type="GO" id="GO:0005525">
    <property type="term" value="F:GTP binding"/>
    <property type="evidence" value="ECO:0007669"/>
    <property type="project" value="UniProtKB-KW"/>
</dbReference>
<keyword evidence="3 9" id="KW-0808">Transferase</keyword>
<evidence type="ECO:0000256" key="4">
    <source>
        <dbReference type="ARBA" id="ARBA00022695"/>
    </source>
</evidence>
<dbReference type="Pfam" id="PF00483">
    <property type="entry name" value="NTP_transferase"/>
    <property type="match status" value="1"/>
</dbReference>
<dbReference type="PANTHER" id="PTHR46390">
    <property type="entry name" value="MANNOSE-1-PHOSPHATE GUANYLYLTRANSFERASE"/>
    <property type="match status" value="1"/>
</dbReference>
<evidence type="ECO:0000256" key="6">
    <source>
        <dbReference type="ARBA" id="ARBA00023134"/>
    </source>
</evidence>
<evidence type="ECO:0000256" key="7">
    <source>
        <dbReference type="ARBA" id="ARBA00047343"/>
    </source>
</evidence>
<keyword evidence="4 9" id="KW-0548">Nucleotidyltransferase</keyword>
<proteinExistence type="inferred from homology"/>
<dbReference type="PANTHER" id="PTHR46390:SF1">
    <property type="entry name" value="MANNOSE-1-PHOSPHATE GUANYLYLTRANSFERASE"/>
    <property type="match status" value="1"/>
</dbReference>
<dbReference type="CDD" id="cd02509">
    <property type="entry name" value="GDP-M1P_Guanylyltransferase"/>
    <property type="match status" value="1"/>
</dbReference>
<keyword evidence="5" id="KW-0547">Nucleotide-binding</keyword>
<dbReference type="AlphaFoldDB" id="A0A0Q1DCD4"/>
<dbReference type="RefSeq" id="WP_057089135.1">
    <property type="nucleotide sequence ID" value="NZ_BKBC01000018.1"/>
</dbReference>
<evidence type="ECO:0000256" key="5">
    <source>
        <dbReference type="ARBA" id="ARBA00022741"/>
    </source>
</evidence>
<comment type="catalytic activity">
    <reaction evidence="7">
        <text>alpha-D-mannose 1-phosphate + GTP + H(+) = GDP-alpha-D-mannose + diphosphate</text>
        <dbReference type="Rhea" id="RHEA:15229"/>
        <dbReference type="ChEBI" id="CHEBI:15378"/>
        <dbReference type="ChEBI" id="CHEBI:33019"/>
        <dbReference type="ChEBI" id="CHEBI:37565"/>
        <dbReference type="ChEBI" id="CHEBI:57527"/>
        <dbReference type="ChEBI" id="CHEBI:58409"/>
        <dbReference type="EC" id="2.7.7.13"/>
    </reaction>
</comment>
<protein>
    <recommendedName>
        <fullName evidence="2">mannose-1-phosphate guanylyltransferase</fullName>
        <ecNumber evidence="2">2.7.7.13</ecNumber>
    </recommendedName>
</protein>
<dbReference type="GO" id="GO:0009298">
    <property type="term" value="P:GDP-mannose biosynthetic process"/>
    <property type="evidence" value="ECO:0007669"/>
    <property type="project" value="TreeGrafter"/>
</dbReference>
<evidence type="ECO:0000313" key="12">
    <source>
        <dbReference type="Proteomes" id="UP000474042"/>
    </source>
</evidence>
<gene>
    <name evidence="9" type="ORF">CBU02nite_16840</name>
    <name evidence="10" type="ORF">GND98_004280</name>
</gene>
<name>A0A0Q1DCD4_CLOBU</name>
<accession>A0A0Q1DCD4</accession>
<evidence type="ECO:0000256" key="2">
    <source>
        <dbReference type="ARBA" id="ARBA00012387"/>
    </source>
</evidence>
<comment type="similarity">
    <text evidence="1">Belongs to the mannose-6-phosphate isomerase type 2 family.</text>
</comment>
<feature type="domain" description="Nucleotidyl transferase" evidence="8">
    <location>
        <begin position="4"/>
        <end position="284"/>
    </location>
</feature>
<dbReference type="FunFam" id="3.90.550.10:FF:000046">
    <property type="entry name" value="Mannose-1-phosphate guanylyltransferase (GDP)"/>
    <property type="match status" value="1"/>
</dbReference>
<dbReference type="Proteomes" id="UP000321089">
    <property type="component" value="Unassembled WGS sequence"/>
</dbReference>
<evidence type="ECO:0000256" key="1">
    <source>
        <dbReference type="ARBA" id="ARBA00006115"/>
    </source>
</evidence>
<organism evidence="9 11">
    <name type="scientific">Clostridium butyricum</name>
    <dbReference type="NCBI Taxonomy" id="1492"/>
    <lineage>
        <taxon>Bacteria</taxon>
        <taxon>Bacillati</taxon>
        <taxon>Bacillota</taxon>
        <taxon>Clostridia</taxon>
        <taxon>Eubacteriales</taxon>
        <taxon>Clostridiaceae</taxon>
        <taxon>Clostridium</taxon>
    </lineage>
</organism>
<dbReference type="Gene3D" id="3.90.550.10">
    <property type="entry name" value="Spore Coat Polysaccharide Biosynthesis Protein SpsA, Chain A"/>
    <property type="match status" value="1"/>
</dbReference>
<evidence type="ECO:0000259" key="8">
    <source>
        <dbReference type="Pfam" id="PF00483"/>
    </source>
</evidence>
<dbReference type="InterPro" id="IPR049577">
    <property type="entry name" value="GMPP_N"/>
</dbReference>
<dbReference type="EMBL" id="WOFV02000008">
    <property type="protein sequence ID" value="NAS17107.1"/>
    <property type="molecule type" value="Genomic_DNA"/>
</dbReference>